<dbReference type="OrthoDB" id="1907705at2759"/>
<evidence type="ECO:0000313" key="2">
    <source>
        <dbReference type="Proteomes" id="UP000636800"/>
    </source>
</evidence>
<dbReference type="AlphaFoldDB" id="A0A835R0G1"/>
<accession>A0A835R0G1</accession>
<evidence type="ECO:0000313" key="1">
    <source>
        <dbReference type="EMBL" id="KAG0481303.1"/>
    </source>
</evidence>
<sequence>MTRFKINDSNGQISFGQPAQATFVPCWVGSQSAYGEPFSHFTLSGDRSNVDSSLTGASFQVQHAVPLRMGTGMAIAPKTCEGADSVKFATITDKESEKWKENQQIYTRQTSKDYHGCFELGLGQSVVCSNYPCVDQCYGLFFLHIRLKECTAECSYLQPPPPTYPST</sequence>
<dbReference type="EMBL" id="JADCNL010000005">
    <property type="protein sequence ID" value="KAG0481303.1"/>
    <property type="molecule type" value="Genomic_DNA"/>
</dbReference>
<gene>
    <name evidence="1" type="ORF">HPP92_012161</name>
</gene>
<proteinExistence type="predicted"/>
<comment type="caution">
    <text evidence="1">The sequence shown here is derived from an EMBL/GenBank/DDBJ whole genome shotgun (WGS) entry which is preliminary data.</text>
</comment>
<protein>
    <submittedName>
        <fullName evidence="1">Uncharacterized protein</fullName>
    </submittedName>
</protein>
<name>A0A835R0G1_VANPL</name>
<organism evidence="1 2">
    <name type="scientific">Vanilla planifolia</name>
    <name type="common">Vanilla</name>
    <dbReference type="NCBI Taxonomy" id="51239"/>
    <lineage>
        <taxon>Eukaryota</taxon>
        <taxon>Viridiplantae</taxon>
        <taxon>Streptophyta</taxon>
        <taxon>Embryophyta</taxon>
        <taxon>Tracheophyta</taxon>
        <taxon>Spermatophyta</taxon>
        <taxon>Magnoliopsida</taxon>
        <taxon>Liliopsida</taxon>
        <taxon>Asparagales</taxon>
        <taxon>Orchidaceae</taxon>
        <taxon>Vanilloideae</taxon>
        <taxon>Vanilleae</taxon>
        <taxon>Vanilla</taxon>
    </lineage>
</organism>
<dbReference type="Proteomes" id="UP000636800">
    <property type="component" value="Chromosome 5"/>
</dbReference>
<reference evidence="1 2" key="1">
    <citation type="journal article" date="2020" name="Nat. Food">
        <title>A phased Vanilla planifolia genome enables genetic improvement of flavour and production.</title>
        <authorList>
            <person name="Hasing T."/>
            <person name="Tang H."/>
            <person name="Brym M."/>
            <person name="Khazi F."/>
            <person name="Huang T."/>
            <person name="Chambers A.H."/>
        </authorList>
    </citation>
    <scope>NUCLEOTIDE SEQUENCE [LARGE SCALE GENOMIC DNA]</scope>
    <source>
        <tissue evidence="1">Leaf</tissue>
    </source>
</reference>
<keyword evidence="2" id="KW-1185">Reference proteome</keyword>